<sequence>MGKTSKDKYDIYYKGEKYKYHEPVQTPIVPFYEEALSLSRSRDFHMADVNVIIENENMNKISLFEKTVLQQSQTKMNVEAKTAQQDQDENEAPIDMLQNLYV</sequence>
<dbReference type="AlphaFoldDB" id="E2BRL3"/>
<evidence type="ECO:0000313" key="1">
    <source>
        <dbReference type="EMBL" id="EFN81705.1"/>
    </source>
</evidence>
<gene>
    <name evidence="1" type="ORF">EAI_14333</name>
</gene>
<evidence type="ECO:0000313" key="2">
    <source>
        <dbReference type="Proteomes" id="UP000008237"/>
    </source>
</evidence>
<keyword evidence="2" id="KW-1185">Reference proteome</keyword>
<dbReference type="Proteomes" id="UP000008237">
    <property type="component" value="Unassembled WGS sequence"/>
</dbReference>
<organism evidence="2">
    <name type="scientific">Harpegnathos saltator</name>
    <name type="common">Jerdon's jumping ant</name>
    <dbReference type="NCBI Taxonomy" id="610380"/>
    <lineage>
        <taxon>Eukaryota</taxon>
        <taxon>Metazoa</taxon>
        <taxon>Ecdysozoa</taxon>
        <taxon>Arthropoda</taxon>
        <taxon>Hexapoda</taxon>
        <taxon>Insecta</taxon>
        <taxon>Pterygota</taxon>
        <taxon>Neoptera</taxon>
        <taxon>Endopterygota</taxon>
        <taxon>Hymenoptera</taxon>
        <taxon>Apocrita</taxon>
        <taxon>Aculeata</taxon>
        <taxon>Formicoidea</taxon>
        <taxon>Formicidae</taxon>
        <taxon>Ponerinae</taxon>
        <taxon>Ponerini</taxon>
        <taxon>Harpegnathos</taxon>
    </lineage>
</organism>
<dbReference type="EMBL" id="GL449965">
    <property type="protein sequence ID" value="EFN81705.1"/>
    <property type="molecule type" value="Genomic_DNA"/>
</dbReference>
<dbReference type="OrthoDB" id="289250at2759"/>
<proteinExistence type="predicted"/>
<dbReference type="InParanoid" id="E2BRL3"/>
<reference evidence="1 2" key="1">
    <citation type="journal article" date="2010" name="Science">
        <title>Genomic comparison of the ants Camponotus floridanus and Harpegnathos saltator.</title>
        <authorList>
            <person name="Bonasio R."/>
            <person name="Zhang G."/>
            <person name="Ye C."/>
            <person name="Mutti N.S."/>
            <person name="Fang X."/>
            <person name="Qin N."/>
            <person name="Donahue G."/>
            <person name="Yang P."/>
            <person name="Li Q."/>
            <person name="Li C."/>
            <person name="Zhang P."/>
            <person name="Huang Z."/>
            <person name="Berger S.L."/>
            <person name="Reinberg D."/>
            <person name="Wang J."/>
            <person name="Liebig J."/>
        </authorList>
    </citation>
    <scope>NUCLEOTIDE SEQUENCE [LARGE SCALE GENOMIC DNA]</scope>
    <source>
        <strain evidence="1 2">R22 G/1</strain>
    </source>
</reference>
<protein>
    <submittedName>
        <fullName evidence="1">Uncharacterized protein</fullName>
    </submittedName>
</protein>
<accession>E2BRL3</accession>
<name>E2BRL3_HARSA</name>